<feature type="region of interest" description="Disordered" evidence="2">
    <location>
        <begin position="38"/>
        <end position="60"/>
    </location>
</feature>
<accession>A0AAD5YAK0</accession>
<keyword evidence="1" id="KW-0175">Coiled coil</keyword>
<comment type="caution">
    <text evidence="3">The sequence shown here is derived from an EMBL/GenBank/DDBJ whole genome shotgun (WGS) entry which is preliminary data.</text>
</comment>
<dbReference type="GO" id="GO:0016460">
    <property type="term" value="C:myosin II complex"/>
    <property type="evidence" value="ECO:0007669"/>
    <property type="project" value="TreeGrafter"/>
</dbReference>
<proteinExistence type="predicted"/>
<dbReference type="PANTHER" id="PTHR45615">
    <property type="entry name" value="MYOSIN HEAVY CHAIN, NON-MUSCLE"/>
    <property type="match status" value="1"/>
</dbReference>
<evidence type="ECO:0000256" key="2">
    <source>
        <dbReference type="SAM" id="MobiDB-lite"/>
    </source>
</evidence>
<dbReference type="GO" id="GO:0032982">
    <property type="term" value="C:myosin filament"/>
    <property type="evidence" value="ECO:0007669"/>
    <property type="project" value="TreeGrafter"/>
</dbReference>
<dbReference type="AlphaFoldDB" id="A0AAD5YAK0"/>
<gene>
    <name evidence="3" type="ORF">HK103_006413</name>
</gene>
<dbReference type="GO" id="GO:0005737">
    <property type="term" value="C:cytoplasm"/>
    <property type="evidence" value="ECO:0007669"/>
    <property type="project" value="TreeGrafter"/>
</dbReference>
<evidence type="ECO:0000256" key="1">
    <source>
        <dbReference type="SAM" id="Coils"/>
    </source>
</evidence>
<organism evidence="3 4">
    <name type="scientific">Boothiomyces macroporosus</name>
    <dbReference type="NCBI Taxonomy" id="261099"/>
    <lineage>
        <taxon>Eukaryota</taxon>
        <taxon>Fungi</taxon>
        <taxon>Fungi incertae sedis</taxon>
        <taxon>Chytridiomycota</taxon>
        <taxon>Chytridiomycota incertae sedis</taxon>
        <taxon>Chytridiomycetes</taxon>
        <taxon>Rhizophydiales</taxon>
        <taxon>Terramycetaceae</taxon>
        <taxon>Boothiomyces</taxon>
    </lineage>
</organism>
<evidence type="ECO:0000313" key="3">
    <source>
        <dbReference type="EMBL" id="KAJ3261104.1"/>
    </source>
</evidence>
<feature type="coiled-coil region" evidence="1">
    <location>
        <begin position="344"/>
        <end position="572"/>
    </location>
</feature>
<dbReference type="GO" id="GO:0000146">
    <property type="term" value="F:microfilament motor activity"/>
    <property type="evidence" value="ECO:0007669"/>
    <property type="project" value="TreeGrafter"/>
</dbReference>
<sequence length="747" mass="85999">MADKKPPNPKRATFNKYYKSEVISPYIQKSNISKSSFNLSEVNHGPSDSKVTSEANQNKNVSMEIRRSSIKLQEPTGKGFQINWKINSSTPNLKDQSYEVDLPIFSEIKAILKSGNLKQLKFDLSSLKHKVTTEVNNSPSVFVFYRFLTSYCFKLIMFLKSCEIDIKRFLVDLKFIAPHESMDNFSKLLKIWGGLQDVYMDFMIKKDEYTQKIANQFAEIEEENNLFKDFVEQRSKYAPNRLIEIQVNQIVKKVDLKVEPVEKKTIEAMPNETPRQSIVESEQMRTSLTIKKQFQDKNIQTEQIEMTEITKDFMDKATGPDREIPVYRPFGIQVDLRHPIEDAHDQLKFDYQQLKEENRMLKEDAENKIKELRDEYGLKISNAAKDANGEIIRLKKIVDYLQSENDRLEKELNDSNSSRALKELELAAVREKLTQASQQLAILTEADKDRKRVEAELNDKINSQKAELFAKERKEAELSRKLEQLEQKNSELTNLSQTQSAQLKQTLSQLNDSKVYNEVLAGKNKRLEEELSLEKEAKQNLEDEYDKLLDEEKEAREQARLLQEANDELERKIAILMQFPDLSLGNDFNLNAITDGYKDYTKYKPLASSTLVFNIAAIERSRPTTADSSKTQIQETYIIGSTSKSRPVSASSVRLLRPGSAASEKSFKYGALKDGQIDIREIDPTTTFPPPLTKFPFLNNRLDPLSAYDGVVLEEFEESVPKPVPRRPISAINRPPSGALYRWNRNE</sequence>
<feature type="compositionally biased region" description="Polar residues" evidence="2">
    <location>
        <begin position="49"/>
        <end position="60"/>
    </location>
</feature>
<dbReference type="PANTHER" id="PTHR45615:SF40">
    <property type="entry name" value="MYOSIN HEAVY CHAIN, NON-MUSCLE"/>
    <property type="match status" value="1"/>
</dbReference>
<dbReference type="EMBL" id="JADGKB010000007">
    <property type="protein sequence ID" value="KAJ3261104.1"/>
    <property type="molecule type" value="Genomic_DNA"/>
</dbReference>
<protein>
    <submittedName>
        <fullName evidence="3">Uncharacterized protein</fullName>
    </submittedName>
</protein>
<reference evidence="3" key="1">
    <citation type="submission" date="2020-05" db="EMBL/GenBank/DDBJ databases">
        <title>Phylogenomic resolution of chytrid fungi.</title>
        <authorList>
            <person name="Stajich J.E."/>
            <person name="Amses K."/>
            <person name="Simmons R."/>
            <person name="Seto K."/>
            <person name="Myers J."/>
            <person name="Bonds A."/>
            <person name="Quandt C.A."/>
            <person name="Barry K."/>
            <person name="Liu P."/>
            <person name="Grigoriev I."/>
            <person name="Longcore J.E."/>
            <person name="James T.Y."/>
        </authorList>
    </citation>
    <scope>NUCLEOTIDE SEQUENCE</scope>
    <source>
        <strain evidence="3">PLAUS21</strain>
    </source>
</reference>
<dbReference type="GO" id="GO:0051015">
    <property type="term" value="F:actin filament binding"/>
    <property type="evidence" value="ECO:0007669"/>
    <property type="project" value="TreeGrafter"/>
</dbReference>
<evidence type="ECO:0000313" key="4">
    <source>
        <dbReference type="Proteomes" id="UP001210925"/>
    </source>
</evidence>
<keyword evidence="4" id="KW-1185">Reference proteome</keyword>
<dbReference type="Proteomes" id="UP001210925">
    <property type="component" value="Unassembled WGS sequence"/>
</dbReference>
<name>A0AAD5YAK0_9FUNG</name>